<evidence type="ECO:0000313" key="1">
    <source>
        <dbReference type="EMBL" id="WOF16272.1"/>
    </source>
</evidence>
<gene>
    <name evidence="1" type="ORF">F1737_05875</name>
</gene>
<keyword evidence="2" id="KW-1185">Reference proteome</keyword>
<dbReference type="AlphaFoldDB" id="A0AA97FCC4"/>
<sequence>MKKQISIPIMVISIIFTIMISGCTSINTDLTDNTPATATAPTAALTEKPVEAKAEPQKPSQLEDLKPSVSWKDFYPNYNEQTKQKLIESAKDEIVRVFPDVDRSKLEGSWLDHQYTYSTGTYGLPVIKFTNVDDTSDKYITIYGSKNIVQILVDPSTNEIINYKPAGYSSPSSGIDKSLTFDEGIQRSENMLKKIKGESYIDENSANLIVDKRDNYDNYRGGLITYSIYSKYKGIPYLGNGISVMYNAYADKLSRYSNSMTNPDLLNVLTTLSPVPDVSLTEAKKIFETRLAEEYPGEDLELNYVPLDSYRYGDSLIWFNDYSRYVFADDPKPIPLTWYLQFNDKEMREENPNKRQAVFVDAHTGEIVSLIYRDIRIPEQDS</sequence>
<dbReference type="EMBL" id="CP043875">
    <property type="protein sequence ID" value="WOF16272.1"/>
    <property type="molecule type" value="Genomic_DNA"/>
</dbReference>
<protein>
    <submittedName>
        <fullName evidence="1">Uncharacterized protein</fullName>
    </submittedName>
</protein>
<accession>A0AA97FCC4</accession>
<name>A0AA97FCC4_9EURY</name>
<dbReference type="KEGG" id="mefw:F1737_05875"/>
<organism evidence="1 2">
    <name type="scientific">Methanochimaera problematica</name>
    <dbReference type="NCBI Taxonomy" id="2609417"/>
    <lineage>
        <taxon>Archaea</taxon>
        <taxon>Methanobacteriati</taxon>
        <taxon>Methanobacteriota</taxon>
        <taxon>Stenosarchaea group</taxon>
        <taxon>Methanomicrobia</taxon>
        <taxon>Methanomicrobiales</taxon>
        <taxon>Methanomicrobiaceae</taxon>
        <taxon>Methanochimaera</taxon>
    </lineage>
</organism>
<dbReference type="GeneID" id="85229689"/>
<dbReference type="RefSeq" id="WP_317135685.1">
    <property type="nucleotide sequence ID" value="NZ_CP043875.1"/>
</dbReference>
<dbReference type="PROSITE" id="PS51257">
    <property type="entry name" value="PROKAR_LIPOPROTEIN"/>
    <property type="match status" value="1"/>
</dbReference>
<evidence type="ECO:0000313" key="2">
    <source>
        <dbReference type="Proteomes" id="UP001301797"/>
    </source>
</evidence>
<dbReference type="Proteomes" id="UP001301797">
    <property type="component" value="Chromosome"/>
</dbReference>
<proteinExistence type="predicted"/>
<reference evidence="1 2" key="1">
    <citation type="submission" date="2019-09" db="EMBL/GenBank/DDBJ databases">
        <title>The complete genome of Methanoplanus sp. FWC-SCC4.</title>
        <authorList>
            <person name="Chen S.-C."/>
            <person name="Zhou Y.-Z."/>
            <person name="Lai M.-C."/>
        </authorList>
    </citation>
    <scope>NUCLEOTIDE SEQUENCE [LARGE SCALE GENOMIC DNA]</scope>
    <source>
        <strain evidence="1 2">FWC-SCC4</strain>
    </source>
</reference>